<evidence type="ECO:0000313" key="3">
    <source>
        <dbReference type="EMBL" id="KZK74690.1"/>
    </source>
</evidence>
<dbReference type="InterPro" id="IPR050486">
    <property type="entry name" value="Mannose-1P_guanyltransferase"/>
</dbReference>
<dbReference type="Proteomes" id="UP000076481">
    <property type="component" value="Unassembled WGS sequence"/>
</dbReference>
<dbReference type="InterPro" id="IPR005835">
    <property type="entry name" value="NTP_transferase_dom"/>
</dbReference>
<name>A0A165M1A0_PELLU</name>
<dbReference type="RefSeq" id="WP_303681249.1">
    <property type="nucleotide sequence ID" value="NZ_LVWG01000021.1"/>
</dbReference>
<proteinExistence type="predicted"/>
<feature type="domain" description="Nucleotidyl transferase" evidence="1">
    <location>
        <begin position="2"/>
        <end position="227"/>
    </location>
</feature>
<evidence type="ECO:0000259" key="2">
    <source>
        <dbReference type="Pfam" id="PF24894"/>
    </source>
</evidence>
<dbReference type="SUPFAM" id="SSF53448">
    <property type="entry name" value="Nucleotide-diphospho-sugar transferases"/>
    <property type="match status" value="1"/>
</dbReference>
<dbReference type="Gene3D" id="2.160.10.10">
    <property type="entry name" value="Hexapeptide repeat proteins"/>
    <property type="match status" value="1"/>
</dbReference>
<protein>
    <submittedName>
        <fullName evidence="3">Nucleotidyl transferase</fullName>
    </submittedName>
</protein>
<dbReference type="AlphaFoldDB" id="A0A165M1A0"/>
<dbReference type="InterPro" id="IPR029044">
    <property type="entry name" value="Nucleotide-diphossugar_trans"/>
</dbReference>
<organism evidence="3 4">
    <name type="scientific">Pelodictyon luteolum</name>
    <dbReference type="NCBI Taxonomy" id="1100"/>
    <lineage>
        <taxon>Bacteria</taxon>
        <taxon>Pseudomonadati</taxon>
        <taxon>Chlorobiota</taxon>
        <taxon>Chlorobiia</taxon>
        <taxon>Chlorobiales</taxon>
        <taxon>Chlorobiaceae</taxon>
        <taxon>Chlorobium/Pelodictyon group</taxon>
        <taxon>Pelodictyon</taxon>
    </lineage>
</organism>
<dbReference type="PANTHER" id="PTHR22572">
    <property type="entry name" value="SUGAR-1-PHOSPHATE GUANYL TRANSFERASE"/>
    <property type="match status" value="1"/>
</dbReference>
<dbReference type="Pfam" id="PF24894">
    <property type="entry name" value="Hexapep_GlmU"/>
    <property type="match status" value="1"/>
</dbReference>
<dbReference type="GO" id="GO:0016740">
    <property type="term" value="F:transferase activity"/>
    <property type="evidence" value="ECO:0007669"/>
    <property type="project" value="UniProtKB-KW"/>
</dbReference>
<gene>
    <name evidence="3" type="ORF">A3K90_09630</name>
</gene>
<accession>A0A165M1A0</accession>
<evidence type="ECO:0000259" key="1">
    <source>
        <dbReference type="Pfam" id="PF00483"/>
    </source>
</evidence>
<sequence length="324" mass="34991">MKAFVLAAGFGTRLRPFTEHIPKPLIPVLNVPSLFYAFALLKESGVREIVCNIHHHAAEIRKAADAFDFGELRITFSEETTILGTGGGLKRCEPLLKDGDFLLVNSDIITDIDFRALIDKHRSSEKAGTLCLYETPGAASIGMVGIEGELVRDFAGRRGTGLESSFIYTGSAVFSPEIFRHLETGFSGIVETGFYGLVDRNTLGYHLHRGLWQDIGTLESYLRANLDTPPVADRLGAIVEQAIGIRPNRIAPDARIASGATITHSVIGSGCVIGTGCRIHRSVLLPGTVVQAGTLMEDAVADQYGTTPVSFKPATPKPIMEKNQ</sequence>
<feature type="domain" description="Glucose-1-phosphate adenylyltransferase/Bifunctional protein GlmU-like C-terminal hexapeptide" evidence="2">
    <location>
        <begin position="254"/>
        <end position="304"/>
    </location>
</feature>
<dbReference type="InterPro" id="IPR011004">
    <property type="entry name" value="Trimer_LpxA-like_sf"/>
</dbReference>
<keyword evidence="3" id="KW-0808">Transferase</keyword>
<dbReference type="EMBL" id="LVWG01000021">
    <property type="protein sequence ID" value="KZK74690.1"/>
    <property type="molecule type" value="Genomic_DNA"/>
</dbReference>
<dbReference type="Gene3D" id="3.90.550.10">
    <property type="entry name" value="Spore Coat Polysaccharide Biosynthesis Protein SpsA, Chain A"/>
    <property type="match status" value="1"/>
</dbReference>
<reference evidence="3 4" key="1">
    <citation type="submission" date="2016-03" db="EMBL/GenBank/DDBJ databases">
        <title>Speciation and ecological success in dimly lit waters: horizontal gene transfer in a green sulfur bacteria bloom unveiled by metagenomic assembly.</title>
        <authorList>
            <person name="Llorens-Mares T."/>
            <person name="Liu Z."/>
            <person name="Allen L.Z."/>
            <person name="Rusch D.B."/>
            <person name="Craig M.T."/>
            <person name="Dupont C.L."/>
            <person name="Bryant D.A."/>
            <person name="Casamayor E.O."/>
        </authorList>
    </citation>
    <scope>NUCLEOTIDE SEQUENCE [LARGE SCALE GENOMIC DNA]</scope>
    <source>
        <strain evidence="3">CIII</strain>
    </source>
</reference>
<comment type="caution">
    <text evidence="3">The sequence shown here is derived from an EMBL/GenBank/DDBJ whole genome shotgun (WGS) entry which is preliminary data.</text>
</comment>
<evidence type="ECO:0000313" key="4">
    <source>
        <dbReference type="Proteomes" id="UP000076481"/>
    </source>
</evidence>
<dbReference type="Pfam" id="PF00483">
    <property type="entry name" value="NTP_transferase"/>
    <property type="match status" value="1"/>
</dbReference>
<dbReference type="SUPFAM" id="SSF51161">
    <property type="entry name" value="Trimeric LpxA-like enzymes"/>
    <property type="match status" value="1"/>
</dbReference>
<dbReference type="InterPro" id="IPR056818">
    <property type="entry name" value="GlmU/GlgC-like_hexapep"/>
</dbReference>
<dbReference type="CDD" id="cd06422">
    <property type="entry name" value="NTP_transferase_like_1"/>
    <property type="match status" value="1"/>
</dbReference>